<evidence type="ECO:0000313" key="3">
    <source>
        <dbReference type="EMBL" id="MCR9017249.1"/>
    </source>
</evidence>
<evidence type="ECO:0000256" key="1">
    <source>
        <dbReference type="ARBA" id="ARBA00022598"/>
    </source>
</evidence>
<comment type="caution">
    <text evidence="3">The sequence shown here is derived from an EMBL/GenBank/DDBJ whole genome shotgun (WGS) entry which is preliminary data.</text>
</comment>
<dbReference type="EC" id="6.3.4.15" evidence="3"/>
<organism evidence="3 4">
    <name type="scientific">Aquiflexum gelatinilyticum</name>
    <dbReference type="NCBI Taxonomy" id="2961943"/>
    <lineage>
        <taxon>Bacteria</taxon>
        <taxon>Pseudomonadati</taxon>
        <taxon>Bacteroidota</taxon>
        <taxon>Cytophagia</taxon>
        <taxon>Cytophagales</taxon>
        <taxon>Cyclobacteriaceae</taxon>
        <taxon>Aquiflexum</taxon>
    </lineage>
</organism>
<dbReference type="AlphaFoldDB" id="A0A9X2PCX2"/>
<dbReference type="Gene3D" id="3.30.930.10">
    <property type="entry name" value="Bira Bifunctional Protein, Domain 2"/>
    <property type="match status" value="1"/>
</dbReference>
<protein>
    <submittedName>
        <fullName evidence="3">Biotin--[acetyl-CoA-carboxylase] ligase</fullName>
        <ecNumber evidence="3">6.3.4.15</ecNumber>
    </submittedName>
</protein>
<dbReference type="InterPro" id="IPR004408">
    <property type="entry name" value="Biotin_CoA_COase_ligase"/>
</dbReference>
<feature type="domain" description="BPL/LPL catalytic" evidence="2">
    <location>
        <begin position="10"/>
        <end position="188"/>
    </location>
</feature>
<dbReference type="NCBIfam" id="TIGR00121">
    <property type="entry name" value="birA_ligase"/>
    <property type="match status" value="1"/>
</dbReference>
<dbReference type="PROSITE" id="PS51733">
    <property type="entry name" value="BPL_LPL_CATALYTIC"/>
    <property type="match status" value="1"/>
</dbReference>
<dbReference type="GO" id="GO:0005737">
    <property type="term" value="C:cytoplasm"/>
    <property type="evidence" value="ECO:0007669"/>
    <property type="project" value="TreeGrafter"/>
</dbReference>
<dbReference type="CDD" id="cd16442">
    <property type="entry name" value="BPL"/>
    <property type="match status" value="1"/>
</dbReference>
<name>A0A9X2PCX2_9BACT</name>
<gene>
    <name evidence="3" type="ORF">NU887_19600</name>
</gene>
<dbReference type="RefSeq" id="WP_258425089.1">
    <property type="nucleotide sequence ID" value="NZ_JANSUY010000025.1"/>
</dbReference>
<evidence type="ECO:0000259" key="2">
    <source>
        <dbReference type="PROSITE" id="PS51733"/>
    </source>
</evidence>
<dbReference type="PANTHER" id="PTHR12835">
    <property type="entry name" value="BIOTIN PROTEIN LIGASE"/>
    <property type="match status" value="1"/>
</dbReference>
<dbReference type="GO" id="GO:0004077">
    <property type="term" value="F:biotin--[biotin carboxyl-carrier protein] ligase activity"/>
    <property type="evidence" value="ECO:0007669"/>
    <property type="project" value="UniProtKB-EC"/>
</dbReference>
<reference evidence="3" key="1">
    <citation type="submission" date="2022-08" db="EMBL/GenBank/DDBJ databases">
        <authorList>
            <person name="Zhang D."/>
        </authorList>
    </citation>
    <scope>NUCLEOTIDE SEQUENCE</scope>
    <source>
        <strain evidence="3">XJ19-11</strain>
    </source>
</reference>
<accession>A0A9X2PCX2</accession>
<dbReference type="EMBL" id="JANSUY010000025">
    <property type="protein sequence ID" value="MCR9017249.1"/>
    <property type="molecule type" value="Genomic_DNA"/>
</dbReference>
<evidence type="ECO:0000313" key="4">
    <source>
        <dbReference type="Proteomes" id="UP001142175"/>
    </source>
</evidence>
<dbReference type="PANTHER" id="PTHR12835:SF5">
    <property type="entry name" value="BIOTIN--PROTEIN LIGASE"/>
    <property type="match status" value="1"/>
</dbReference>
<dbReference type="InterPro" id="IPR045864">
    <property type="entry name" value="aa-tRNA-synth_II/BPL/LPL"/>
</dbReference>
<dbReference type="InterPro" id="IPR004143">
    <property type="entry name" value="BPL_LPL_catalytic"/>
</dbReference>
<keyword evidence="1 3" id="KW-0436">Ligase</keyword>
<dbReference type="Proteomes" id="UP001142175">
    <property type="component" value="Unassembled WGS sequence"/>
</dbReference>
<dbReference type="Pfam" id="PF03099">
    <property type="entry name" value="BPL_LplA_LipB"/>
    <property type="match status" value="1"/>
</dbReference>
<sequence>MYKILANTVFLGKDIIYLTECHSTNDEALERLRRREITEGSIIFTDNQTRGRGQRGNVWLSQAGMNITFSLLLKPNFLIPSEQFYLNMIISLAVVELFLEYPDDIKIKWPNDILHRSDGKIGGILIENIINQKGIEYSVIGIGLNINQTVFEIPKVTSLRLLTGKDHERWELLQILVANIERRYMTLKKKEFKKIKADYLAHLYRFEEWAMFDDGEIFEGRIKGIDENGKLNIQKRDGRDCFYGMKEVAFL</sequence>
<proteinExistence type="predicted"/>
<dbReference type="SUPFAM" id="SSF55681">
    <property type="entry name" value="Class II aaRS and biotin synthetases"/>
    <property type="match status" value="1"/>
</dbReference>
<keyword evidence="4" id="KW-1185">Reference proteome</keyword>